<sequence length="244" mass="29002">MFFLKLVKVRFDFLIIRFNNLKFEPMNIYKQRLNEDVNHSFIIKTLFLLYQNILMMTKHYCSLNSNSPILIHVKYLKLKTKYTLFGQNSLNAFNMHSVDIKTHEVCYIGQKFCNVFTNFVLRFKSRKSRITKYYLNFRFFSPLPNLKIGKNSAVRSILELRYNTPSNILHNEAYNKLKLLTVSNRLFELSERYVRAGLSHSVPLTVRLVEEYNKGFESRYIEYPTPLCNCYLTISSFFPESSNI</sequence>
<proteinExistence type="predicted"/>
<evidence type="ECO:0000313" key="2">
    <source>
        <dbReference type="Proteomes" id="UP000276133"/>
    </source>
</evidence>
<dbReference type="Proteomes" id="UP000276133">
    <property type="component" value="Unassembled WGS sequence"/>
</dbReference>
<reference evidence="1 2" key="1">
    <citation type="journal article" date="2018" name="Sci. Rep.">
        <title>Genomic signatures of local adaptation to the degree of environmental predictability in rotifers.</title>
        <authorList>
            <person name="Franch-Gras L."/>
            <person name="Hahn C."/>
            <person name="Garcia-Roger E.M."/>
            <person name="Carmona M.J."/>
            <person name="Serra M."/>
            <person name="Gomez A."/>
        </authorList>
    </citation>
    <scope>NUCLEOTIDE SEQUENCE [LARGE SCALE GENOMIC DNA]</scope>
    <source>
        <strain evidence="1">HYR1</strain>
    </source>
</reference>
<comment type="caution">
    <text evidence="1">The sequence shown here is derived from an EMBL/GenBank/DDBJ whole genome shotgun (WGS) entry which is preliminary data.</text>
</comment>
<keyword evidence="2" id="KW-1185">Reference proteome</keyword>
<protein>
    <recommendedName>
        <fullName evidence="3">RNA-directed DNA polymerase from mobile element jockey-like</fullName>
    </recommendedName>
</protein>
<organism evidence="1 2">
    <name type="scientific">Brachionus plicatilis</name>
    <name type="common">Marine rotifer</name>
    <name type="synonym">Brachionus muelleri</name>
    <dbReference type="NCBI Taxonomy" id="10195"/>
    <lineage>
        <taxon>Eukaryota</taxon>
        <taxon>Metazoa</taxon>
        <taxon>Spiralia</taxon>
        <taxon>Gnathifera</taxon>
        <taxon>Rotifera</taxon>
        <taxon>Eurotatoria</taxon>
        <taxon>Monogononta</taxon>
        <taxon>Pseudotrocha</taxon>
        <taxon>Ploima</taxon>
        <taxon>Brachionidae</taxon>
        <taxon>Brachionus</taxon>
    </lineage>
</organism>
<dbReference type="EMBL" id="REGN01001485">
    <property type="protein sequence ID" value="RNA34404.1"/>
    <property type="molecule type" value="Genomic_DNA"/>
</dbReference>
<name>A0A3M7SF03_BRAPC</name>
<evidence type="ECO:0008006" key="3">
    <source>
        <dbReference type="Google" id="ProtNLM"/>
    </source>
</evidence>
<evidence type="ECO:0000313" key="1">
    <source>
        <dbReference type="EMBL" id="RNA34404.1"/>
    </source>
</evidence>
<gene>
    <name evidence="1" type="ORF">BpHYR1_019064</name>
</gene>
<accession>A0A3M7SF03</accession>
<dbReference type="AlphaFoldDB" id="A0A3M7SF03"/>